<dbReference type="SUPFAM" id="SSF53474">
    <property type="entry name" value="alpha/beta-Hydrolases"/>
    <property type="match status" value="1"/>
</dbReference>
<evidence type="ECO:0000313" key="4">
    <source>
        <dbReference type="EMBL" id="MZQ90197.1"/>
    </source>
</evidence>
<reference evidence="4 5" key="1">
    <citation type="submission" date="2020-01" db="EMBL/GenBank/DDBJ databases">
        <title>Frigidibacter albus SP32T (=CGMCC 1.13995T).</title>
        <authorList>
            <person name="Liao X."/>
        </authorList>
    </citation>
    <scope>NUCLEOTIDE SEQUENCE [LARGE SCALE GENOMIC DNA]</scope>
    <source>
        <strain evidence="4 5">SP32</strain>
    </source>
</reference>
<dbReference type="GO" id="GO:0016787">
    <property type="term" value="F:hydrolase activity"/>
    <property type="evidence" value="ECO:0007669"/>
    <property type="project" value="UniProtKB-KW"/>
</dbReference>
<feature type="domain" description="Alpha/beta hydrolase fold-3" evidence="3">
    <location>
        <begin position="82"/>
        <end position="280"/>
    </location>
</feature>
<accession>A0A6L8VII3</accession>
<evidence type="ECO:0000256" key="1">
    <source>
        <dbReference type="ARBA" id="ARBA00010515"/>
    </source>
</evidence>
<sequence>MRTTATLLPTEEGILEFLDRSAALFPADAADAPVARQREWYDSFCAAFDRPMPAGLVWEDADLAGIPVRHYAPSVQHTAARILYLHGGGFMLGSRASHHAICAEIAEAIGARLVSVDYRLAPEHLWPAASDDAFAVLRALLGAGEDVVAVGDSAGATLAAGIALRERDAPALPGRLCGQALIYPALGGELTRGSYVEMAEAPGLSTADVAYYRQLLQAPEDDPIAHPLRGAQLAGLPPTYVTAARFDPLCDDAAAYAAVLTRAGVECWYRLEPQMVHGWLRARHSSEGAAAGFAALLAALRYLTDDRRRSAEGGLPNRAR</sequence>
<dbReference type="PANTHER" id="PTHR48081">
    <property type="entry name" value="AB HYDROLASE SUPERFAMILY PROTEIN C4A8.06C"/>
    <property type="match status" value="1"/>
</dbReference>
<dbReference type="Proteomes" id="UP000477083">
    <property type="component" value="Unassembled WGS sequence"/>
</dbReference>
<evidence type="ECO:0000259" key="3">
    <source>
        <dbReference type="Pfam" id="PF07859"/>
    </source>
</evidence>
<dbReference type="EMBL" id="WWNR01000009">
    <property type="protein sequence ID" value="MZQ90197.1"/>
    <property type="molecule type" value="Genomic_DNA"/>
</dbReference>
<dbReference type="PROSITE" id="PS01173">
    <property type="entry name" value="LIPASE_GDXG_HIS"/>
    <property type="match status" value="1"/>
</dbReference>
<dbReference type="OrthoDB" id="9806180at2"/>
<organism evidence="4 5">
    <name type="scientific">Frigidibacter albus</name>
    <dbReference type="NCBI Taxonomy" id="1465486"/>
    <lineage>
        <taxon>Bacteria</taxon>
        <taxon>Pseudomonadati</taxon>
        <taxon>Pseudomonadota</taxon>
        <taxon>Alphaproteobacteria</taxon>
        <taxon>Rhodobacterales</taxon>
        <taxon>Paracoccaceae</taxon>
        <taxon>Frigidibacter</taxon>
    </lineage>
</organism>
<keyword evidence="2 4" id="KW-0378">Hydrolase</keyword>
<dbReference type="InterPro" id="IPR013094">
    <property type="entry name" value="AB_hydrolase_3"/>
</dbReference>
<gene>
    <name evidence="4" type="ORF">GS660_13970</name>
</gene>
<dbReference type="Gene3D" id="3.40.50.1820">
    <property type="entry name" value="alpha/beta hydrolase"/>
    <property type="match status" value="1"/>
</dbReference>
<dbReference type="Pfam" id="PF07859">
    <property type="entry name" value="Abhydrolase_3"/>
    <property type="match status" value="1"/>
</dbReference>
<comment type="similarity">
    <text evidence="1">Belongs to the 'GDXG' lipolytic enzyme family.</text>
</comment>
<dbReference type="InterPro" id="IPR002168">
    <property type="entry name" value="Lipase_GDXG_HIS_AS"/>
</dbReference>
<dbReference type="PANTHER" id="PTHR48081:SF8">
    <property type="entry name" value="ALPHA_BETA HYDROLASE FOLD-3 DOMAIN-CONTAINING PROTEIN-RELATED"/>
    <property type="match status" value="1"/>
</dbReference>
<dbReference type="AlphaFoldDB" id="A0A6L8VII3"/>
<protein>
    <submittedName>
        <fullName evidence="4">Alpha/beta hydrolase fold domain-containing protein</fullName>
    </submittedName>
</protein>
<proteinExistence type="inferred from homology"/>
<keyword evidence="5" id="KW-1185">Reference proteome</keyword>
<comment type="caution">
    <text evidence="4">The sequence shown here is derived from an EMBL/GenBank/DDBJ whole genome shotgun (WGS) entry which is preliminary data.</text>
</comment>
<evidence type="ECO:0000256" key="2">
    <source>
        <dbReference type="ARBA" id="ARBA00022801"/>
    </source>
</evidence>
<dbReference type="InterPro" id="IPR050300">
    <property type="entry name" value="GDXG_lipolytic_enzyme"/>
</dbReference>
<dbReference type="InterPro" id="IPR029058">
    <property type="entry name" value="AB_hydrolase_fold"/>
</dbReference>
<name>A0A6L8VII3_9RHOB</name>
<evidence type="ECO:0000313" key="5">
    <source>
        <dbReference type="Proteomes" id="UP000477083"/>
    </source>
</evidence>